<keyword evidence="2" id="KW-0131">Cell cycle</keyword>
<dbReference type="AlphaFoldDB" id="A0A6P1SX32"/>
<organism evidence="2 3">
    <name type="scientific">Algicella marina</name>
    <dbReference type="NCBI Taxonomy" id="2683284"/>
    <lineage>
        <taxon>Bacteria</taxon>
        <taxon>Pseudomonadati</taxon>
        <taxon>Pseudomonadota</taxon>
        <taxon>Alphaproteobacteria</taxon>
        <taxon>Rhodobacterales</taxon>
        <taxon>Paracoccaceae</taxon>
        <taxon>Algicella</taxon>
    </lineage>
</organism>
<protein>
    <submittedName>
        <fullName evidence="2">Cell division protein FtsL</fullName>
    </submittedName>
</protein>
<keyword evidence="1" id="KW-0175">Coiled coil</keyword>
<evidence type="ECO:0000313" key="3">
    <source>
        <dbReference type="Proteomes" id="UP000464495"/>
    </source>
</evidence>
<reference evidence="2 3" key="1">
    <citation type="submission" date="2019-12" db="EMBL/GenBank/DDBJ databases">
        <title>Complete genome sequence of Algicella marina strain 9Alg 56(T) isolated from the red alga Tichocarpus crinitus.</title>
        <authorList>
            <person name="Kim S.-G."/>
            <person name="Nedashkovskaya O.I."/>
        </authorList>
    </citation>
    <scope>NUCLEOTIDE SEQUENCE [LARGE SCALE GENOMIC DNA]</scope>
    <source>
        <strain evidence="2 3">9Alg 56</strain>
    </source>
</reference>
<dbReference type="Proteomes" id="UP000464495">
    <property type="component" value="Chromosome"/>
</dbReference>
<name>A0A6P1SX32_9RHOB</name>
<evidence type="ECO:0000313" key="2">
    <source>
        <dbReference type="EMBL" id="QHQ34041.1"/>
    </source>
</evidence>
<sequence length="117" mass="12895">MKTLGTIAAVALVVAFAFWAYGVNYATQDAERRVAALRQSIAEEKAAIAMLRAEWAYLNRPDRLRELAEEHFGELGLMPLDAAHFSEAELLPYPPDEDLPLISPEVQALLAQAEVEG</sequence>
<accession>A0A6P1SX32</accession>
<dbReference type="GO" id="GO:0051301">
    <property type="term" value="P:cell division"/>
    <property type="evidence" value="ECO:0007669"/>
    <property type="project" value="UniProtKB-KW"/>
</dbReference>
<proteinExistence type="predicted"/>
<dbReference type="KEGG" id="amaq:GO499_01990"/>
<keyword evidence="2" id="KW-0132">Cell division</keyword>
<gene>
    <name evidence="2" type="ORF">GO499_01990</name>
</gene>
<feature type="coiled-coil region" evidence="1">
    <location>
        <begin position="27"/>
        <end position="54"/>
    </location>
</feature>
<evidence type="ECO:0000256" key="1">
    <source>
        <dbReference type="SAM" id="Coils"/>
    </source>
</evidence>
<keyword evidence="3" id="KW-1185">Reference proteome</keyword>
<dbReference type="RefSeq" id="WP_161860612.1">
    <property type="nucleotide sequence ID" value="NZ_CP046620.1"/>
</dbReference>
<dbReference type="EMBL" id="CP046620">
    <property type="protein sequence ID" value="QHQ34041.1"/>
    <property type="molecule type" value="Genomic_DNA"/>
</dbReference>